<feature type="domain" description="Dihydroorotase catalytic" evidence="3">
    <location>
        <begin position="80"/>
        <end position="235"/>
    </location>
</feature>
<dbReference type="PANTHER" id="PTHR43668">
    <property type="entry name" value="ALLANTOINASE"/>
    <property type="match status" value="1"/>
</dbReference>
<gene>
    <name evidence="4" type="ORF">HFQ13_04850</name>
</gene>
<evidence type="ECO:0000259" key="3">
    <source>
        <dbReference type="Pfam" id="PF12890"/>
    </source>
</evidence>
<dbReference type="GO" id="GO:0004151">
    <property type="term" value="F:dihydroorotase activity"/>
    <property type="evidence" value="ECO:0007669"/>
    <property type="project" value="InterPro"/>
</dbReference>
<dbReference type="SUPFAM" id="SSF51338">
    <property type="entry name" value="Composite domain of metallo-dependent hydrolases"/>
    <property type="match status" value="1"/>
</dbReference>
<dbReference type="InterPro" id="IPR032466">
    <property type="entry name" value="Metal_Hydrolase"/>
</dbReference>
<dbReference type="InterPro" id="IPR011059">
    <property type="entry name" value="Metal-dep_hydrolase_composite"/>
</dbReference>
<comment type="caution">
    <text evidence="4">The sequence shown here is derived from an EMBL/GenBank/DDBJ whole genome shotgun (WGS) entry which is preliminary data.</text>
</comment>
<keyword evidence="5" id="KW-1185">Reference proteome</keyword>
<protein>
    <submittedName>
        <fullName evidence="4">Amidohydrolase family protein</fullName>
    </submittedName>
</protein>
<dbReference type="Gene3D" id="3.20.20.140">
    <property type="entry name" value="Metal-dependent hydrolases"/>
    <property type="match status" value="1"/>
</dbReference>
<evidence type="ECO:0000313" key="4">
    <source>
        <dbReference type="EMBL" id="MBU2787539.1"/>
    </source>
</evidence>
<proteinExistence type="predicted"/>
<dbReference type="SUPFAM" id="SSF51556">
    <property type="entry name" value="Metallo-dependent hydrolases"/>
    <property type="match status" value="1"/>
</dbReference>
<dbReference type="InterPro" id="IPR050138">
    <property type="entry name" value="DHOase/Allantoinase_Hydrolase"/>
</dbReference>
<dbReference type="Pfam" id="PF01979">
    <property type="entry name" value="Amidohydro_1"/>
    <property type="match status" value="1"/>
</dbReference>
<reference evidence="4" key="1">
    <citation type="journal article" date="2021" name="ISME J.">
        <title>Genomic evolution of the class Acidithiobacillia: deep-branching Proteobacteria living in extreme acidic conditions.</title>
        <authorList>
            <person name="Moya-Beltran A."/>
            <person name="Beard S."/>
            <person name="Rojas-Villalobos C."/>
            <person name="Issotta F."/>
            <person name="Gallardo Y."/>
            <person name="Ulloa R."/>
            <person name="Giaveno A."/>
            <person name="Degli Esposti M."/>
            <person name="Johnson D.B."/>
            <person name="Quatrini R."/>
        </authorList>
    </citation>
    <scope>NUCLEOTIDE SEQUENCE</scope>
    <source>
        <strain evidence="4">VAN18-1</strain>
    </source>
</reference>
<evidence type="ECO:0000256" key="1">
    <source>
        <dbReference type="ARBA" id="ARBA00022975"/>
    </source>
</evidence>
<dbReference type="GO" id="GO:0006145">
    <property type="term" value="P:purine nucleobase catabolic process"/>
    <property type="evidence" value="ECO:0007669"/>
    <property type="project" value="TreeGrafter"/>
</dbReference>
<accession>A0AAE2YP12</accession>
<dbReference type="PANTHER" id="PTHR43668:SF2">
    <property type="entry name" value="ALLANTOINASE"/>
    <property type="match status" value="1"/>
</dbReference>
<dbReference type="GO" id="GO:0005737">
    <property type="term" value="C:cytoplasm"/>
    <property type="evidence" value="ECO:0007669"/>
    <property type="project" value="TreeGrafter"/>
</dbReference>
<dbReference type="InterPro" id="IPR006680">
    <property type="entry name" value="Amidohydro-rel"/>
</dbReference>
<dbReference type="GO" id="GO:0004038">
    <property type="term" value="F:allantoinase activity"/>
    <property type="evidence" value="ECO:0007669"/>
    <property type="project" value="TreeGrafter"/>
</dbReference>
<organism evidence="4 5">
    <name type="scientific">Igneacidithiobacillus copahuensis</name>
    <dbReference type="NCBI Taxonomy" id="2724909"/>
    <lineage>
        <taxon>Bacteria</taxon>
        <taxon>Pseudomonadati</taxon>
        <taxon>Pseudomonadota</taxon>
        <taxon>Acidithiobacillia</taxon>
        <taxon>Acidithiobacillales</taxon>
        <taxon>Acidithiobacillaceae</taxon>
        <taxon>Igneacidithiobacillus</taxon>
    </lineage>
</organism>
<dbReference type="InterPro" id="IPR004722">
    <property type="entry name" value="DHOase"/>
</dbReference>
<dbReference type="CDD" id="cd01317">
    <property type="entry name" value="DHOase_IIa"/>
    <property type="match status" value="1"/>
</dbReference>
<dbReference type="InterPro" id="IPR024403">
    <property type="entry name" value="DHOase_cat"/>
</dbReference>
<sequence length="426" mass="45272">MRRRIRNLRLIDPVSGKDYPGDLALAAGKILALGEISDDFQADEEIDGSDLIACPAFLETQFQAHTPGSGLHGDLCSELHAAAAGGFGSVVLDPDTAPVADTPGVLYQQRAAAEAVDSLRVYLSGALTRELRGDDLSEMVALAEAGAQIFSQGRQSVADSQRLRLALSYAADLGRTVFLWPEDRCLAANGVMDEGPLSLRLGLAGRPQAAEEIGVERDLRVARLAGAAVHFPSLSSAAAIARVAEARRGGQAVSCGVSLHHLLLSAEDIGYFNTHTKILPPLRNQKNRDDLLRALADGAIQCLSSQHVPWGRETEGQTFAQAPFGIAAVQWTLPLALRLVEEGSLDLLQMIRLLTTGPAAVLGLPPPSLAPGANADLCLFDPDAELQPSATGFSRARNHPYPGWPLRGQVRYLFVGGRLRYCSAAG</sequence>
<keyword evidence="1" id="KW-0665">Pyrimidine biosynthesis</keyword>
<dbReference type="Gene3D" id="2.30.40.10">
    <property type="entry name" value="Urease, subunit C, domain 1"/>
    <property type="match status" value="1"/>
</dbReference>
<dbReference type="AlphaFoldDB" id="A0AAE2YP12"/>
<evidence type="ECO:0000259" key="2">
    <source>
        <dbReference type="Pfam" id="PF01979"/>
    </source>
</evidence>
<name>A0AAE2YP12_9PROT</name>
<evidence type="ECO:0000313" key="5">
    <source>
        <dbReference type="Proteomes" id="UP001197378"/>
    </source>
</evidence>
<dbReference type="GO" id="GO:0046872">
    <property type="term" value="F:metal ion binding"/>
    <property type="evidence" value="ECO:0007669"/>
    <property type="project" value="InterPro"/>
</dbReference>
<dbReference type="Pfam" id="PF12890">
    <property type="entry name" value="DHOase"/>
    <property type="match status" value="1"/>
</dbReference>
<dbReference type="GO" id="GO:0006221">
    <property type="term" value="P:pyrimidine nucleotide biosynthetic process"/>
    <property type="evidence" value="ECO:0007669"/>
    <property type="project" value="UniProtKB-KW"/>
</dbReference>
<dbReference type="Proteomes" id="UP001197378">
    <property type="component" value="Unassembled WGS sequence"/>
</dbReference>
<dbReference type="EMBL" id="JAAXYO010000048">
    <property type="protein sequence ID" value="MBU2787539.1"/>
    <property type="molecule type" value="Genomic_DNA"/>
</dbReference>
<feature type="domain" description="Amidohydrolase-related" evidence="2">
    <location>
        <begin position="253"/>
        <end position="418"/>
    </location>
</feature>